<feature type="domain" description="NB-ARC" evidence="2">
    <location>
        <begin position="45"/>
        <end position="177"/>
    </location>
</feature>
<feature type="region of interest" description="Disordered" evidence="1">
    <location>
        <begin position="277"/>
        <end position="296"/>
    </location>
</feature>
<dbReference type="PANTHER" id="PTHR35205">
    <property type="entry name" value="NB-ARC AND TPR DOMAIN PROTEIN"/>
    <property type="match status" value="1"/>
</dbReference>
<sequence>MFGGQVRIWGGVPLRNPVFTGRENLLLTLQRALEDRSKATVLPRALHGLGGVGKTQLAVEFAYRYADRYDIVWWIPAEQRSLVLQSLHQLGRHLDTPETEDLQQAASHVLAELATSPLRWLLIYDNANEPEEINRLMPTRGGHVILTSRNQTWSEVFDPIQVDIFDRSESVELVQKRSEAVSAEDADRLAARLGDLPLALDQAVSCQVATEMTVGEYLAELDWHVRELATPADSSRTTLVALVRLAIWRLREHAPAVAELLEMFAFLGPEPISGGLLRRGGKGTSRRRWGGRFASR</sequence>
<dbReference type="InterPro" id="IPR002182">
    <property type="entry name" value="NB-ARC"/>
</dbReference>
<dbReference type="Pfam" id="PF00931">
    <property type="entry name" value="NB-ARC"/>
    <property type="match status" value="1"/>
</dbReference>
<evidence type="ECO:0000313" key="4">
    <source>
        <dbReference type="Proteomes" id="UP000502508"/>
    </source>
</evidence>
<dbReference type="Gene3D" id="3.40.50.300">
    <property type="entry name" value="P-loop containing nucleotide triphosphate hydrolases"/>
    <property type="match status" value="1"/>
</dbReference>
<dbReference type="AlphaFoldDB" id="A0A6F8XRG3"/>
<gene>
    <name evidence="3" type="ORF">Pflav_027480</name>
</gene>
<reference evidence="3 4" key="2">
    <citation type="submission" date="2020-03" db="EMBL/GenBank/DDBJ databases">
        <authorList>
            <person name="Ichikawa N."/>
            <person name="Kimura A."/>
            <person name="Kitahashi Y."/>
            <person name="Uohara A."/>
        </authorList>
    </citation>
    <scope>NUCLEOTIDE SEQUENCE [LARGE SCALE GENOMIC DNA]</scope>
    <source>
        <strain evidence="3 4">NBRC 107702</strain>
    </source>
</reference>
<reference evidence="3 4" key="1">
    <citation type="submission" date="2020-03" db="EMBL/GenBank/DDBJ databases">
        <title>Whole genome shotgun sequence of Phytohabitans flavus NBRC 107702.</title>
        <authorList>
            <person name="Komaki H."/>
            <person name="Tamura T."/>
        </authorList>
    </citation>
    <scope>NUCLEOTIDE SEQUENCE [LARGE SCALE GENOMIC DNA]</scope>
    <source>
        <strain evidence="3 4">NBRC 107702</strain>
    </source>
</reference>
<proteinExistence type="predicted"/>
<protein>
    <recommendedName>
        <fullName evidence="2">NB-ARC domain-containing protein</fullName>
    </recommendedName>
</protein>
<name>A0A6F8XRG3_9ACTN</name>
<evidence type="ECO:0000259" key="2">
    <source>
        <dbReference type="Pfam" id="PF00931"/>
    </source>
</evidence>
<dbReference type="NCBIfam" id="NF040586">
    <property type="entry name" value="FxSxx_TPR"/>
    <property type="match status" value="1"/>
</dbReference>
<dbReference type="InterPro" id="IPR027417">
    <property type="entry name" value="P-loop_NTPase"/>
</dbReference>
<dbReference type="EMBL" id="AP022870">
    <property type="protein sequence ID" value="BCB76338.1"/>
    <property type="molecule type" value="Genomic_DNA"/>
</dbReference>
<dbReference type="Proteomes" id="UP000502508">
    <property type="component" value="Chromosome"/>
</dbReference>
<feature type="compositionally biased region" description="Basic residues" evidence="1">
    <location>
        <begin position="279"/>
        <end position="296"/>
    </location>
</feature>
<dbReference type="KEGG" id="pfla:Pflav_027480"/>
<evidence type="ECO:0000313" key="3">
    <source>
        <dbReference type="EMBL" id="BCB76338.1"/>
    </source>
</evidence>
<evidence type="ECO:0000256" key="1">
    <source>
        <dbReference type="SAM" id="MobiDB-lite"/>
    </source>
</evidence>
<dbReference type="GO" id="GO:0043531">
    <property type="term" value="F:ADP binding"/>
    <property type="evidence" value="ECO:0007669"/>
    <property type="project" value="InterPro"/>
</dbReference>
<dbReference type="SUPFAM" id="SSF52540">
    <property type="entry name" value="P-loop containing nucleoside triphosphate hydrolases"/>
    <property type="match status" value="1"/>
</dbReference>
<keyword evidence="4" id="KW-1185">Reference proteome</keyword>
<organism evidence="3 4">
    <name type="scientific">Phytohabitans flavus</name>
    <dbReference type="NCBI Taxonomy" id="1076124"/>
    <lineage>
        <taxon>Bacteria</taxon>
        <taxon>Bacillati</taxon>
        <taxon>Actinomycetota</taxon>
        <taxon>Actinomycetes</taxon>
        <taxon>Micromonosporales</taxon>
        <taxon>Micromonosporaceae</taxon>
    </lineage>
</organism>
<accession>A0A6F8XRG3</accession>
<dbReference type="PANTHER" id="PTHR35205:SF1">
    <property type="entry name" value="ZU5 DOMAIN-CONTAINING PROTEIN"/>
    <property type="match status" value="1"/>
</dbReference>